<name>A0A6C7EHD1_ILUCY</name>
<protein>
    <recommendedName>
        <fullName evidence="3">DUF1800 domain-containing protein</fullName>
    </recommendedName>
</protein>
<dbReference type="PANTHER" id="PTHR43737">
    <property type="entry name" value="BLL7424 PROTEIN"/>
    <property type="match status" value="1"/>
</dbReference>
<dbReference type="Pfam" id="PF08811">
    <property type="entry name" value="DUF1800"/>
    <property type="match status" value="1"/>
</dbReference>
<sequence>MTLVEAAPAVLTRPDAVRFLQRATFGGTPAEVDHLLSVGIDAWLDDQFSRTPAQTHHARRVAGVRFHSSIWQSYLSDADQLRKRVAYALSQILVASDAELNDREVAVYADILEQHCFGTYRELLEAVTRSSAMGNYLTYNRNRRADERRGTVPDENYAREVMQLFSIGLWELHQDGTRKTDGAGQPIPTYDTDDILGLARVFTGFVAVQIDDDMNRFALPMLSTGEYAERYHETGAKRFLGTTIPASETRTLDESLAIALDTLADHPNVGPFICHQLIQRLVTSNPSPAYIGRCAAVFADNGSGQRGDLAAVVRAILTDDDAWPATPDPSFGKLREPTLRFTVLARALGVESTHLPWILDNLGDQSTELSQQPFDAPSVFNFYRPGYVPPQSAIGDAGLASPEMQLANETTAIGWVNFLARFLRRPPGRTYNRDSPEEYRVQIFFDVDDLLAMVDSKSVTQSEAGELVDELAARLCPAGLSTAVRDIVVRRVIEIYDENYDADRTEDYHVRRRSDVHLDRVMGAAMMIAASTDFLWER</sequence>
<dbReference type="EMBL" id="AP012057">
    <property type="protein sequence ID" value="BAN03978.1"/>
    <property type="molecule type" value="Genomic_DNA"/>
</dbReference>
<dbReference type="InterPro" id="IPR014917">
    <property type="entry name" value="DUF1800"/>
</dbReference>
<evidence type="ECO:0000313" key="1">
    <source>
        <dbReference type="EMBL" id="BAN03978.1"/>
    </source>
</evidence>
<dbReference type="AlphaFoldDB" id="A0A6C7EHD1"/>
<keyword evidence="2" id="KW-1185">Reference proteome</keyword>
<gene>
    <name evidence="1" type="ORF">YM304_36640</name>
</gene>
<evidence type="ECO:0008006" key="3">
    <source>
        <dbReference type="Google" id="ProtNLM"/>
    </source>
</evidence>
<dbReference type="KEGG" id="aym:YM304_36640"/>
<proteinExistence type="predicted"/>
<evidence type="ECO:0000313" key="2">
    <source>
        <dbReference type="Proteomes" id="UP000011863"/>
    </source>
</evidence>
<accession>A0A6C7EHD1</accession>
<dbReference type="RefSeq" id="WP_015443225.1">
    <property type="nucleotide sequence ID" value="NC_020520.1"/>
</dbReference>
<organism evidence="1 2">
    <name type="scientific">Ilumatobacter coccineus (strain NBRC 103263 / KCTC 29153 / YM16-304)</name>
    <dbReference type="NCBI Taxonomy" id="1313172"/>
    <lineage>
        <taxon>Bacteria</taxon>
        <taxon>Bacillati</taxon>
        <taxon>Actinomycetota</taxon>
        <taxon>Acidimicrobiia</taxon>
        <taxon>Acidimicrobiales</taxon>
        <taxon>Ilumatobacteraceae</taxon>
        <taxon>Ilumatobacter</taxon>
    </lineage>
</organism>
<reference evidence="1 2" key="1">
    <citation type="journal article" date="2013" name="Int. J. Syst. Evol. Microbiol.">
        <title>Ilumatobacter nonamiense sp. nov. and Ilumatobacter coccineum sp. nov., isolated from seashore sand.</title>
        <authorList>
            <person name="Matsumoto A."/>
            <person name="Kasai H."/>
            <person name="Matsuo Y."/>
            <person name="Shizuri Y."/>
            <person name="Ichikawa N."/>
            <person name="Fujita N."/>
            <person name="Omura S."/>
            <person name="Takahashi Y."/>
        </authorList>
    </citation>
    <scope>NUCLEOTIDE SEQUENCE [LARGE SCALE GENOMIC DNA]</scope>
    <source>
        <strain evidence="2">NBRC 103263 / KCTC 29153 / YM16-304</strain>
    </source>
</reference>
<dbReference type="PANTHER" id="PTHR43737:SF1">
    <property type="entry name" value="DUF1501 DOMAIN-CONTAINING PROTEIN"/>
    <property type="match status" value="1"/>
</dbReference>
<dbReference type="Proteomes" id="UP000011863">
    <property type="component" value="Chromosome"/>
</dbReference>